<keyword evidence="3" id="KW-1185">Reference proteome</keyword>
<accession>A0AAV4I4P8</accession>
<name>A0AAV4I4P8_9GAST</name>
<gene>
    <name evidence="2" type="ORF">ElyMa_001162500</name>
</gene>
<comment type="caution">
    <text evidence="2">The sequence shown here is derived from an EMBL/GenBank/DDBJ whole genome shotgun (WGS) entry which is preliminary data.</text>
</comment>
<feature type="compositionally biased region" description="Low complexity" evidence="1">
    <location>
        <begin position="233"/>
        <end position="247"/>
    </location>
</feature>
<protein>
    <recommendedName>
        <fullName evidence="4">CARMIL C-terminal domain-containing protein</fullName>
    </recommendedName>
</protein>
<feature type="region of interest" description="Disordered" evidence="1">
    <location>
        <begin position="164"/>
        <end position="354"/>
    </location>
</feature>
<dbReference type="Proteomes" id="UP000762676">
    <property type="component" value="Unassembled WGS sequence"/>
</dbReference>
<feature type="compositionally biased region" description="Low complexity" evidence="1">
    <location>
        <begin position="285"/>
        <end position="299"/>
    </location>
</feature>
<feature type="compositionally biased region" description="Basic and acidic residues" evidence="1">
    <location>
        <begin position="191"/>
        <end position="205"/>
    </location>
</feature>
<organism evidence="2 3">
    <name type="scientific">Elysia marginata</name>
    <dbReference type="NCBI Taxonomy" id="1093978"/>
    <lineage>
        <taxon>Eukaryota</taxon>
        <taxon>Metazoa</taxon>
        <taxon>Spiralia</taxon>
        <taxon>Lophotrochozoa</taxon>
        <taxon>Mollusca</taxon>
        <taxon>Gastropoda</taxon>
        <taxon>Heterobranchia</taxon>
        <taxon>Euthyneura</taxon>
        <taxon>Panpulmonata</taxon>
        <taxon>Sacoglossa</taxon>
        <taxon>Placobranchoidea</taxon>
        <taxon>Plakobranchidae</taxon>
        <taxon>Elysia</taxon>
    </lineage>
</organism>
<dbReference type="AlphaFoldDB" id="A0AAV4I4P8"/>
<feature type="compositionally biased region" description="Polar residues" evidence="1">
    <location>
        <begin position="269"/>
        <end position="284"/>
    </location>
</feature>
<evidence type="ECO:0000256" key="1">
    <source>
        <dbReference type="SAM" id="MobiDB-lite"/>
    </source>
</evidence>
<evidence type="ECO:0000313" key="3">
    <source>
        <dbReference type="Proteomes" id="UP000762676"/>
    </source>
</evidence>
<feature type="compositionally biased region" description="Basic and acidic residues" evidence="1">
    <location>
        <begin position="308"/>
        <end position="318"/>
    </location>
</feature>
<sequence>MRRSMSLETCRVSENQDGGFSSVLYGGRGGGDGDRQTSSLKLRCNPPETIPEEEMERIRRESLVPHVGLLAGDGRRRSSAVGLDSGQCGSSSVSGKTSAPKLGSKAEGSTGPAGGRRSSTAVFSSGFKNAAKTFMLPKPPGNTSNNLKAAPIFSDDAITLMAEDSPSSQVKYPKGEDEGRAASEADSCYSQRRDEGLGESFDRYSEVSGYGNGSGGAGETLIELHTLSTNSESCTAKPPSPASSTSSLVGPVKNSVRVQPIPGFPVDSTVVSANTARPHSSPKTKNNNISKRKVSSSSSTPGESRRKKSDDLSPDGDKAFLNVSRSLPLASSQDGGDDSEHESSGGENGIDPLFFLSELQSKRVTFM</sequence>
<dbReference type="EMBL" id="BMAT01002294">
    <property type="protein sequence ID" value="GFS03957.1"/>
    <property type="molecule type" value="Genomic_DNA"/>
</dbReference>
<feature type="compositionally biased region" description="Basic and acidic residues" evidence="1">
    <location>
        <begin position="173"/>
        <end position="183"/>
    </location>
</feature>
<reference evidence="2 3" key="1">
    <citation type="journal article" date="2021" name="Elife">
        <title>Chloroplast acquisition without the gene transfer in kleptoplastic sea slugs, Plakobranchus ocellatus.</title>
        <authorList>
            <person name="Maeda T."/>
            <person name="Takahashi S."/>
            <person name="Yoshida T."/>
            <person name="Shimamura S."/>
            <person name="Takaki Y."/>
            <person name="Nagai Y."/>
            <person name="Toyoda A."/>
            <person name="Suzuki Y."/>
            <person name="Arimoto A."/>
            <person name="Ishii H."/>
            <person name="Satoh N."/>
            <person name="Nishiyama T."/>
            <person name="Hasebe M."/>
            <person name="Maruyama T."/>
            <person name="Minagawa J."/>
            <person name="Obokata J."/>
            <person name="Shigenobu S."/>
        </authorList>
    </citation>
    <scope>NUCLEOTIDE SEQUENCE [LARGE SCALE GENOMIC DNA]</scope>
</reference>
<evidence type="ECO:0008006" key="4">
    <source>
        <dbReference type="Google" id="ProtNLM"/>
    </source>
</evidence>
<feature type="compositionally biased region" description="Polar residues" evidence="1">
    <location>
        <begin position="87"/>
        <end position="97"/>
    </location>
</feature>
<evidence type="ECO:0000313" key="2">
    <source>
        <dbReference type="EMBL" id="GFS03957.1"/>
    </source>
</evidence>
<feature type="region of interest" description="Disordered" evidence="1">
    <location>
        <begin position="18"/>
        <end position="122"/>
    </location>
</feature>
<proteinExistence type="predicted"/>